<evidence type="ECO:0000313" key="5">
    <source>
        <dbReference type="EMBL" id="SDE00694.1"/>
    </source>
</evidence>
<evidence type="ECO:0000256" key="3">
    <source>
        <dbReference type="ARBA" id="ARBA00022679"/>
    </source>
</evidence>
<dbReference type="SUPFAM" id="SSF53448">
    <property type="entry name" value="Nucleotide-diphospho-sugar transferases"/>
    <property type="match status" value="1"/>
</dbReference>
<name>A0A1G6ZDJ8_9GAMM</name>
<sequence length="291" mass="31841">MSARAMQVIVPVYRALPALQRLVEGLRRTLGAGERVLFCDDASPEPEVSAYLQSLPGTLPFEARVLRRERNLGFVGNVNAAFAETGADDVVLLNSDTLPGQGWLERLRACFAADARIATATPWSNNAEICSLPHLCRPAPLPDDPDRWARACLDACRDEYLDLPTGVGFCMAIRRTCLDRIGAFDAETFGRGYGEENDFCLRAEGHGWRNVLCADAFVGHEGGASFSLEGLAPGGGNLMRLLNRYPDYNRRVAEFIMADPIKPLRLRVVERYAALAAGQPDATGLQGQLFQ</sequence>
<keyword evidence="2" id="KW-0328">Glycosyltransferase</keyword>
<dbReference type="InterPro" id="IPR029044">
    <property type="entry name" value="Nucleotide-diphossugar_trans"/>
</dbReference>
<evidence type="ECO:0000313" key="6">
    <source>
        <dbReference type="Proteomes" id="UP000199603"/>
    </source>
</evidence>
<protein>
    <submittedName>
        <fullName evidence="5">Glycosyltransferase, GT2 family</fullName>
    </submittedName>
</protein>
<dbReference type="EMBL" id="FNAG01000013">
    <property type="protein sequence ID" value="SDE00694.1"/>
    <property type="molecule type" value="Genomic_DNA"/>
</dbReference>
<organism evidence="5 6">
    <name type="scientific">Aquimonas voraii</name>
    <dbReference type="NCBI Taxonomy" id="265719"/>
    <lineage>
        <taxon>Bacteria</taxon>
        <taxon>Pseudomonadati</taxon>
        <taxon>Pseudomonadota</taxon>
        <taxon>Gammaproteobacteria</taxon>
        <taxon>Lysobacterales</taxon>
        <taxon>Lysobacteraceae</taxon>
        <taxon>Aquimonas</taxon>
    </lineage>
</organism>
<evidence type="ECO:0000259" key="4">
    <source>
        <dbReference type="Pfam" id="PF00535"/>
    </source>
</evidence>
<dbReference type="OrthoDB" id="5123492at2"/>
<dbReference type="Proteomes" id="UP000199603">
    <property type="component" value="Unassembled WGS sequence"/>
</dbReference>
<dbReference type="GO" id="GO:0016757">
    <property type="term" value="F:glycosyltransferase activity"/>
    <property type="evidence" value="ECO:0007669"/>
    <property type="project" value="UniProtKB-KW"/>
</dbReference>
<dbReference type="Pfam" id="PF00535">
    <property type="entry name" value="Glycos_transf_2"/>
    <property type="match status" value="1"/>
</dbReference>
<feature type="domain" description="Glycosyltransferase 2-like" evidence="4">
    <location>
        <begin position="8"/>
        <end position="180"/>
    </location>
</feature>
<reference evidence="5 6" key="1">
    <citation type="submission" date="2016-10" db="EMBL/GenBank/DDBJ databases">
        <authorList>
            <person name="de Groot N.N."/>
        </authorList>
    </citation>
    <scope>NUCLEOTIDE SEQUENCE [LARGE SCALE GENOMIC DNA]</scope>
    <source>
        <strain evidence="5 6">DSM 16957</strain>
    </source>
</reference>
<comment type="similarity">
    <text evidence="1">Belongs to the glycosyltransferase 2 family.</text>
</comment>
<evidence type="ECO:0000256" key="1">
    <source>
        <dbReference type="ARBA" id="ARBA00006739"/>
    </source>
</evidence>
<keyword evidence="3 5" id="KW-0808">Transferase</keyword>
<dbReference type="STRING" id="265719.SAMN04488509_11371"/>
<evidence type="ECO:0000256" key="2">
    <source>
        <dbReference type="ARBA" id="ARBA00022676"/>
    </source>
</evidence>
<dbReference type="PANTHER" id="PTHR43179">
    <property type="entry name" value="RHAMNOSYLTRANSFERASE WBBL"/>
    <property type="match status" value="1"/>
</dbReference>
<dbReference type="AlphaFoldDB" id="A0A1G6ZDJ8"/>
<proteinExistence type="inferred from homology"/>
<dbReference type="InterPro" id="IPR001173">
    <property type="entry name" value="Glyco_trans_2-like"/>
</dbReference>
<dbReference type="RefSeq" id="WP_091244897.1">
    <property type="nucleotide sequence ID" value="NZ_FNAG01000013.1"/>
</dbReference>
<dbReference type="PANTHER" id="PTHR43179:SF12">
    <property type="entry name" value="GALACTOFURANOSYLTRANSFERASE GLFT2"/>
    <property type="match status" value="1"/>
</dbReference>
<keyword evidence="6" id="KW-1185">Reference proteome</keyword>
<gene>
    <name evidence="5" type="ORF">SAMN04488509_11371</name>
</gene>
<dbReference type="Gene3D" id="3.90.550.10">
    <property type="entry name" value="Spore Coat Polysaccharide Biosynthesis Protein SpsA, Chain A"/>
    <property type="match status" value="1"/>
</dbReference>
<accession>A0A1G6ZDJ8</accession>